<dbReference type="AlphaFoldDB" id="A0A9X7GVK6"/>
<protein>
    <submittedName>
        <fullName evidence="1">Uncharacterized protein</fullName>
    </submittedName>
</protein>
<reference evidence="1 2" key="1">
    <citation type="submission" date="2017-09" db="EMBL/GenBank/DDBJ databases">
        <title>Large-scale bioinformatics analysis of Bacillus genomes uncovers conserved roles of natural products in bacterial physiology.</title>
        <authorList>
            <consortium name="Agbiome Team Llc"/>
            <person name="Bleich R.M."/>
            <person name="Grubbs K.J."/>
            <person name="Santa Maria K.C."/>
            <person name="Allen S.E."/>
            <person name="Farag S."/>
            <person name="Shank E.A."/>
            <person name="Bowers A."/>
        </authorList>
    </citation>
    <scope>NUCLEOTIDE SEQUENCE [LARGE SCALE GENOMIC DNA]</scope>
    <source>
        <strain evidence="1 2">AFS041711</strain>
    </source>
</reference>
<evidence type="ECO:0000313" key="2">
    <source>
        <dbReference type="Proteomes" id="UP000224203"/>
    </source>
</evidence>
<comment type="caution">
    <text evidence="1">The sequence shown here is derived from an EMBL/GenBank/DDBJ whole genome shotgun (WGS) entry which is preliminary data.</text>
</comment>
<dbReference type="RefSeq" id="WP_098782932.1">
    <property type="nucleotide sequence ID" value="NZ_NULI01000089.1"/>
</dbReference>
<proteinExistence type="predicted"/>
<accession>A0A9X7GVK6</accession>
<dbReference type="Proteomes" id="UP000224203">
    <property type="component" value="Unassembled WGS sequence"/>
</dbReference>
<sequence>MVKMKKWRLEKEYVQVPNETAVAVEVRESEPETCISLQALGLIVNLWSYNTEEWELHKTELYKRFGKNKEVSVKSSWKELMDANYIIEYKFRIGNKWEYEYYYRITPFTAKEREEILTYAEKEHGQIWGLDFQDLKMKTSKPRDNKYIINKKQINKKEEEDIPNASLSVEIHNQRSTIVKSKEEKDHTPSLSDDDLLAITQKVQEMFKGHIHKRSFDSVLKKCMNNYKKGTVPLYENYLISAIEQKIEEVELRKKRKQYVLNPLPKTKKTMRKEMVPSWLKENNTNEQDVNIEDKTKLEEDRKRLKEELQKYKRD</sequence>
<dbReference type="EMBL" id="NULI01000089">
    <property type="protein sequence ID" value="PGS78289.1"/>
    <property type="molecule type" value="Genomic_DNA"/>
</dbReference>
<organism evidence="1 2">
    <name type="scientific">Bacillus cereus</name>
    <dbReference type="NCBI Taxonomy" id="1396"/>
    <lineage>
        <taxon>Bacteria</taxon>
        <taxon>Bacillati</taxon>
        <taxon>Bacillota</taxon>
        <taxon>Bacilli</taxon>
        <taxon>Bacillales</taxon>
        <taxon>Bacillaceae</taxon>
        <taxon>Bacillus</taxon>
        <taxon>Bacillus cereus group</taxon>
    </lineage>
</organism>
<name>A0A9X7GVK6_BACCE</name>
<evidence type="ECO:0000313" key="1">
    <source>
        <dbReference type="EMBL" id="PGS78289.1"/>
    </source>
</evidence>
<gene>
    <name evidence="1" type="ORF">COC69_15880</name>
</gene>